<keyword evidence="4" id="KW-1185">Reference proteome</keyword>
<evidence type="ECO:0000313" key="4">
    <source>
        <dbReference type="Proteomes" id="UP000762586"/>
    </source>
</evidence>
<dbReference type="InterPro" id="IPR025127">
    <property type="entry name" value="DUF4054"/>
</dbReference>
<dbReference type="AlphaFoldDB" id="A0A7T0HTL4"/>
<dbReference type="EMBL" id="CP065031">
    <property type="protein sequence ID" value="QPK23428.1"/>
    <property type="molecule type" value="Genomic_DNA"/>
</dbReference>
<sequence length="140" mass="15231">MGVMMEITAQIVVDFRAYYPEFSDKTTWPDSEVITALGEGDAETGKRWGRYPDGKVVSIKKRGMFAFAAHSMVMRKRSAKGDVGAAYAISSKSVGDESMSFSVPSVSMDDLTVNGDLPLTSYGVTFIRLRRRAGTGGVMI</sequence>
<evidence type="ECO:0000313" key="1">
    <source>
        <dbReference type="EMBL" id="MBN3106528.1"/>
    </source>
</evidence>
<proteinExistence type="predicted"/>
<dbReference type="EMBL" id="JACGET010000011">
    <property type="protein sequence ID" value="MBN3106528.1"/>
    <property type="molecule type" value="Genomic_DNA"/>
</dbReference>
<accession>A0A7T0HTL4</accession>
<evidence type="ECO:0000313" key="2">
    <source>
        <dbReference type="EMBL" id="QPK23428.1"/>
    </source>
</evidence>
<protein>
    <submittedName>
        <fullName evidence="2">DUF4054 domain-containing protein</fullName>
    </submittedName>
</protein>
<dbReference type="Proteomes" id="UP000269351">
    <property type="component" value="Chromosome"/>
</dbReference>
<reference evidence="1 4" key="1">
    <citation type="submission" date="2020-07" db="EMBL/GenBank/DDBJ databases">
        <title>A pangenomic view of the genus Pectobacterium provides insights into genome organization, phylogeny, and virulence.</title>
        <authorList>
            <person name="Jonkheer E."/>
            <person name="Brankovics B."/>
            <person name="Houwers I."/>
            <person name="Van Der Wolf J."/>
            <person name="Bonants P."/>
            <person name="Vreeburg R."/>
            <person name="Bollema R."/>
            <person name="De Haan J."/>
            <person name="Berke L."/>
            <person name="De Ridder D."/>
            <person name="Smit S."/>
            <person name="Van Der Lee T.A.J."/>
        </authorList>
    </citation>
    <scope>NUCLEOTIDE SEQUENCE [LARGE SCALE GENOMIC DNA]</scope>
    <source>
        <strain evidence="1 4">NAK:384</strain>
    </source>
</reference>
<dbReference type="Pfam" id="PF13262">
    <property type="entry name" value="DUF4054"/>
    <property type="match status" value="1"/>
</dbReference>
<reference evidence="2 3" key="2">
    <citation type="submission" date="2020-11" db="EMBL/GenBank/DDBJ databases">
        <title>Complete genome sequence of Pectobacterium brasiliense strain F126.</title>
        <authorList>
            <person name="Miroshnikov K."/>
            <person name="Vo T.N.H."/>
            <person name="Khodykina M.V."/>
            <person name="Kabanova A.P."/>
            <person name="Shneider M."/>
            <person name="Korzhenkov A."/>
            <person name="Toschakov S.V."/>
            <person name="Miroshnikov K.A."/>
            <person name="Ignatov A.N."/>
            <person name="Mikhailova Y.V."/>
            <person name="Shelenkov A."/>
            <person name="Yanushevich Y.G."/>
            <person name="Evseev P.V."/>
        </authorList>
    </citation>
    <scope>NUCLEOTIDE SEQUENCE [LARGE SCALE GENOMIC DNA]</scope>
    <source>
        <strain evidence="2 3">F126</strain>
    </source>
</reference>
<dbReference type="Proteomes" id="UP000762586">
    <property type="component" value="Unassembled WGS sequence"/>
</dbReference>
<name>A0A7T0HTL4_9GAMM</name>
<evidence type="ECO:0000313" key="3">
    <source>
        <dbReference type="Proteomes" id="UP000269351"/>
    </source>
</evidence>
<gene>
    <name evidence="2" type="ORF">F126LOC_017590</name>
    <name evidence="1" type="ORF">H4F48_10645</name>
</gene>
<organism evidence="2 3">
    <name type="scientific">Pectobacterium brasiliense</name>
    <dbReference type="NCBI Taxonomy" id="180957"/>
    <lineage>
        <taxon>Bacteria</taxon>
        <taxon>Pseudomonadati</taxon>
        <taxon>Pseudomonadota</taxon>
        <taxon>Gammaproteobacteria</taxon>
        <taxon>Enterobacterales</taxon>
        <taxon>Pectobacteriaceae</taxon>
        <taxon>Pectobacterium</taxon>
    </lineage>
</organism>